<evidence type="ECO:0000256" key="1">
    <source>
        <dbReference type="ARBA" id="ARBA00000085"/>
    </source>
</evidence>
<feature type="domain" description="HAMP" evidence="13">
    <location>
        <begin position="188"/>
        <end position="239"/>
    </location>
</feature>
<dbReference type="GO" id="GO:0005886">
    <property type="term" value="C:plasma membrane"/>
    <property type="evidence" value="ECO:0007669"/>
    <property type="project" value="TreeGrafter"/>
</dbReference>
<dbReference type="SUPFAM" id="SSF55874">
    <property type="entry name" value="ATPase domain of HSP90 chaperone/DNA topoisomerase II/histidine kinase"/>
    <property type="match status" value="1"/>
</dbReference>
<dbReference type="PANTHER" id="PTHR45436:SF1">
    <property type="entry name" value="SENSOR PROTEIN QSEC"/>
    <property type="match status" value="1"/>
</dbReference>
<dbReference type="InterPro" id="IPR003661">
    <property type="entry name" value="HisK_dim/P_dom"/>
</dbReference>
<dbReference type="OrthoDB" id="913606at2"/>
<evidence type="ECO:0000256" key="8">
    <source>
        <dbReference type="ARBA" id="ARBA00022989"/>
    </source>
</evidence>
<evidence type="ECO:0000256" key="7">
    <source>
        <dbReference type="ARBA" id="ARBA00022777"/>
    </source>
</evidence>
<comment type="catalytic activity">
    <reaction evidence="1">
        <text>ATP + protein L-histidine = ADP + protein N-phospho-L-histidine.</text>
        <dbReference type="EC" id="2.7.13.3"/>
    </reaction>
</comment>
<dbReference type="SMART" id="SM00388">
    <property type="entry name" value="HisKA"/>
    <property type="match status" value="1"/>
</dbReference>
<evidence type="ECO:0000259" key="12">
    <source>
        <dbReference type="PROSITE" id="PS50109"/>
    </source>
</evidence>
<evidence type="ECO:0000256" key="3">
    <source>
        <dbReference type="ARBA" id="ARBA00012438"/>
    </source>
</evidence>
<reference evidence="14 15" key="1">
    <citation type="submission" date="2019-06" db="EMBL/GenBank/DDBJ databases">
        <authorList>
            <person name="Jiang L."/>
        </authorList>
    </citation>
    <scope>NUCLEOTIDE SEQUENCE [LARGE SCALE GENOMIC DNA]</scope>
    <source>
        <strain evidence="14 15">YIM 48858</strain>
    </source>
</reference>
<feature type="transmembrane region" description="Helical" evidence="11">
    <location>
        <begin position="14"/>
        <end position="31"/>
    </location>
</feature>
<dbReference type="InterPro" id="IPR013727">
    <property type="entry name" value="2CSK_N"/>
</dbReference>
<dbReference type="InterPro" id="IPR036890">
    <property type="entry name" value="HATPase_C_sf"/>
</dbReference>
<keyword evidence="6 11" id="KW-0812">Transmembrane</keyword>
<dbReference type="EC" id="2.7.13.3" evidence="3"/>
<dbReference type="CDD" id="cd00075">
    <property type="entry name" value="HATPase"/>
    <property type="match status" value="1"/>
</dbReference>
<dbReference type="Pfam" id="PF02518">
    <property type="entry name" value="HATPase_c"/>
    <property type="match status" value="1"/>
</dbReference>
<feature type="transmembrane region" description="Helical" evidence="11">
    <location>
        <begin position="164"/>
        <end position="187"/>
    </location>
</feature>
<dbReference type="Proteomes" id="UP000305709">
    <property type="component" value="Unassembled WGS sequence"/>
</dbReference>
<keyword evidence="8 11" id="KW-1133">Transmembrane helix</keyword>
<evidence type="ECO:0000256" key="10">
    <source>
        <dbReference type="ARBA" id="ARBA00023136"/>
    </source>
</evidence>
<keyword evidence="10 11" id="KW-0472">Membrane</keyword>
<dbReference type="Gene3D" id="1.10.287.130">
    <property type="match status" value="1"/>
</dbReference>
<name>A0A5C4NE40_9RHOB</name>
<gene>
    <name evidence="14" type="ORF">FHG71_08940</name>
</gene>
<comment type="subcellular location">
    <subcellularLocation>
        <location evidence="2">Membrane</location>
    </subcellularLocation>
</comment>
<dbReference type="Gene3D" id="3.30.565.10">
    <property type="entry name" value="Histidine kinase-like ATPase, C-terminal domain"/>
    <property type="match status" value="1"/>
</dbReference>
<dbReference type="SMART" id="SM00387">
    <property type="entry name" value="HATPase_c"/>
    <property type="match status" value="1"/>
</dbReference>
<keyword evidence="5" id="KW-0808">Transferase</keyword>
<keyword evidence="4" id="KW-0597">Phosphoprotein</keyword>
<proteinExistence type="predicted"/>
<dbReference type="InterPro" id="IPR004358">
    <property type="entry name" value="Sig_transdc_His_kin-like_C"/>
</dbReference>
<dbReference type="InterPro" id="IPR036097">
    <property type="entry name" value="HisK_dim/P_sf"/>
</dbReference>
<dbReference type="GO" id="GO:0000155">
    <property type="term" value="F:phosphorelay sensor kinase activity"/>
    <property type="evidence" value="ECO:0007669"/>
    <property type="project" value="InterPro"/>
</dbReference>
<evidence type="ECO:0000313" key="15">
    <source>
        <dbReference type="Proteomes" id="UP000305709"/>
    </source>
</evidence>
<accession>A0A5C4NE40</accession>
<dbReference type="InterPro" id="IPR003660">
    <property type="entry name" value="HAMP_dom"/>
</dbReference>
<protein>
    <recommendedName>
        <fullName evidence="3">histidine kinase</fullName>
        <ecNumber evidence="3">2.7.13.3</ecNumber>
    </recommendedName>
</protein>
<dbReference type="SUPFAM" id="SSF47384">
    <property type="entry name" value="Homodimeric domain of signal transducing histidine kinase"/>
    <property type="match status" value="1"/>
</dbReference>
<dbReference type="RefSeq" id="WP_139081287.1">
    <property type="nucleotide sequence ID" value="NZ_VDFV01000009.1"/>
</dbReference>
<dbReference type="PRINTS" id="PR00344">
    <property type="entry name" value="BCTRLSENSOR"/>
</dbReference>
<keyword evidence="9" id="KW-0902">Two-component regulatory system</keyword>
<evidence type="ECO:0000256" key="4">
    <source>
        <dbReference type="ARBA" id="ARBA00022553"/>
    </source>
</evidence>
<evidence type="ECO:0000256" key="11">
    <source>
        <dbReference type="SAM" id="Phobius"/>
    </source>
</evidence>
<dbReference type="PROSITE" id="PS50885">
    <property type="entry name" value="HAMP"/>
    <property type="match status" value="1"/>
</dbReference>
<dbReference type="PROSITE" id="PS50109">
    <property type="entry name" value="HIS_KIN"/>
    <property type="match status" value="1"/>
</dbReference>
<dbReference type="InterPro" id="IPR050428">
    <property type="entry name" value="TCS_sensor_his_kinase"/>
</dbReference>
<keyword evidence="15" id="KW-1185">Reference proteome</keyword>
<dbReference type="InterPro" id="IPR005467">
    <property type="entry name" value="His_kinase_dom"/>
</dbReference>
<dbReference type="PANTHER" id="PTHR45436">
    <property type="entry name" value="SENSOR HISTIDINE KINASE YKOH"/>
    <property type="match status" value="1"/>
</dbReference>
<evidence type="ECO:0000256" key="6">
    <source>
        <dbReference type="ARBA" id="ARBA00022692"/>
    </source>
</evidence>
<organism evidence="14 15">
    <name type="scientific">Rubellimicrobium roseum</name>
    <dbReference type="NCBI Taxonomy" id="687525"/>
    <lineage>
        <taxon>Bacteria</taxon>
        <taxon>Pseudomonadati</taxon>
        <taxon>Pseudomonadota</taxon>
        <taxon>Alphaproteobacteria</taxon>
        <taxon>Rhodobacterales</taxon>
        <taxon>Roseobacteraceae</taxon>
        <taxon>Rubellimicrobium</taxon>
    </lineage>
</organism>
<evidence type="ECO:0000313" key="14">
    <source>
        <dbReference type="EMBL" id="TNC72170.1"/>
    </source>
</evidence>
<evidence type="ECO:0000256" key="9">
    <source>
        <dbReference type="ARBA" id="ARBA00023012"/>
    </source>
</evidence>
<comment type="caution">
    <text evidence="14">The sequence shown here is derived from an EMBL/GenBank/DDBJ whole genome shotgun (WGS) entry which is preliminary data.</text>
</comment>
<dbReference type="EMBL" id="VDFV01000009">
    <property type="protein sequence ID" value="TNC72170.1"/>
    <property type="molecule type" value="Genomic_DNA"/>
</dbReference>
<evidence type="ECO:0000256" key="5">
    <source>
        <dbReference type="ARBA" id="ARBA00022679"/>
    </source>
</evidence>
<sequence length="461" mass="47866">MSATRDGGSLRRRLLGWLLVATALLGVLALLDTWREALRTAAAVSDRVLAGSALAIAERVFVDLDGALVAEVPYSALEMLASTAQDRVFYRVDGPGGASITGYSDLPVVPGPAEGAAFADATYAGEPVRLATLRREALTGVDAIPFAVTVAETTRARRELARAILWRSALRLGGMIAGAALVVWLAVTRALRPLDGLSRALAARAPGDLSPLRDEAPQEVRGLVEAVNGVMARLGTTIEALRNFTGNAGHQIRTPLAVVRAQVALAARAGRPDEAAHALTRADAALAEAERVLAQLLLLARVDAAGAGPPPEAVDLGALARDLTAELVPRAARAGIDLGFEAGAAPLRVRAEPTLLREMLRNLVENAIAYAGRGAVVTVRVARAGAQARVEVEDDGPGLPPGLAQTALRRFARGREEGPPGLGLGLPIVDEIARRFGGHLDLGPGRGGRGLRAVVTLAEAA</sequence>
<evidence type="ECO:0000256" key="2">
    <source>
        <dbReference type="ARBA" id="ARBA00004370"/>
    </source>
</evidence>
<evidence type="ECO:0000259" key="13">
    <source>
        <dbReference type="PROSITE" id="PS50885"/>
    </source>
</evidence>
<feature type="domain" description="Histidine kinase" evidence="12">
    <location>
        <begin position="247"/>
        <end position="461"/>
    </location>
</feature>
<dbReference type="Pfam" id="PF08521">
    <property type="entry name" value="2CSK_N"/>
    <property type="match status" value="1"/>
</dbReference>
<dbReference type="CDD" id="cd00082">
    <property type="entry name" value="HisKA"/>
    <property type="match status" value="1"/>
</dbReference>
<dbReference type="InterPro" id="IPR003594">
    <property type="entry name" value="HATPase_dom"/>
</dbReference>
<keyword evidence="7" id="KW-0418">Kinase</keyword>
<dbReference type="Pfam" id="PF00512">
    <property type="entry name" value="HisKA"/>
    <property type="match status" value="1"/>
</dbReference>
<dbReference type="AlphaFoldDB" id="A0A5C4NE40"/>